<reference evidence="2 3" key="1">
    <citation type="submission" date="2018-09" db="EMBL/GenBank/DDBJ databases">
        <title>Genomic investigation of the strawberry pathogen Phytophthora fragariae indicates pathogenicity is determined by transcriptional variation in three key races.</title>
        <authorList>
            <person name="Adams T.M."/>
            <person name="Armitage A.D."/>
            <person name="Sobczyk M.K."/>
            <person name="Bates H.J."/>
            <person name="Dunwell J.M."/>
            <person name="Nellist C.F."/>
            <person name="Harrison R.J."/>
        </authorList>
    </citation>
    <scope>NUCLEOTIDE SEQUENCE [LARGE SCALE GENOMIC DNA]</scope>
    <source>
        <strain evidence="2 3">ONT-3</strain>
    </source>
</reference>
<comment type="caution">
    <text evidence="2">The sequence shown here is derived from an EMBL/GenBank/DDBJ whole genome shotgun (WGS) entry which is preliminary data.</text>
</comment>
<evidence type="ECO:0008006" key="4">
    <source>
        <dbReference type="Google" id="ProtNLM"/>
    </source>
</evidence>
<feature type="region of interest" description="Disordered" evidence="1">
    <location>
        <begin position="47"/>
        <end position="67"/>
    </location>
</feature>
<proteinExistence type="predicted"/>
<evidence type="ECO:0000313" key="3">
    <source>
        <dbReference type="Proteomes" id="UP000488956"/>
    </source>
</evidence>
<dbReference type="Proteomes" id="UP000488956">
    <property type="component" value="Unassembled WGS sequence"/>
</dbReference>
<protein>
    <recommendedName>
        <fullName evidence="4">DUF1508 domain-containing protein</fullName>
    </recommendedName>
</protein>
<accession>A0A6G0K3H5</accession>
<organism evidence="2 3">
    <name type="scientific">Phytophthora fragariae</name>
    <dbReference type="NCBI Taxonomy" id="53985"/>
    <lineage>
        <taxon>Eukaryota</taxon>
        <taxon>Sar</taxon>
        <taxon>Stramenopiles</taxon>
        <taxon>Oomycota</taxon>
        <taxon>Peronosporomycetes</taxon>
        <taxon>Peronosporales</taxon>
        <taxon>Peronosporaceae</taxon>
        <taxon>Phytophthora</taxon>
    </lineage>
</organism>
<name>A0A6G0K3H5_9STRA</name>
<evidence type="ECO:0000256" key="1">
    <source>
        <dbReference type="SAM" id="MobiDB-lite"/>
    </source>
</evidence>
<dbReference type="AlphaFoldDB" id="A0A6G0K3H5"/>
<sequence>MSSVPKQCSSSQWHWRLVSNGGVETGDALQNHANLWMSAGKTEARSLEEVENAMKRRGNGGAADGAT</sequence>
<dbReference type="EMBL" id="QXFX01002554">
    <property type="protein sequence ID" value="KAE9075882.1"/>
    <property type="molecule type" value="Genomic_DNA"/>
</dbReference>
<gene>
    <name evidence="2" type="ORF">PF010_g24126</name>
</gene>
<evidence type="ECO:0000313" key="2">
    <source>
        <dbReference type="EMBL" id="KAE9075882.1"/>
    </source>
</evidence>